<dbReference type="Pfam" id="PF00557">
    <property type="entry name" value="Peptidase_M24"/>
    <property type="match status" value="1"/>
</dbReference>
<dbReference type="AlphaFoldDB" id="A0A9D1T2X1"/>
<evidence type="ECO:0000313" key="7">
    <source>
        <dbReference type="EMBL" id="HIV08713.1"/>
    </source>
</evidence>
<reference evidence="7" key="1">
    <citation type="submission" date="2020-10" db="EMBL/GenBank/DDBJ databases">
        <authorList>
            <person name="Gilroy R."/>
        </authorList>
    </citation>
    <scope>NUCLEOTIDE SEQUENCE</scope>
    <source>
        <strain evidence="7">35461</strain>
    </source>
</reference>
<evidence type="ECO:0000259" key="5">
    <source>
        <dbReference type="Pfam" id="PF00557"/>
    </source>
</evidence>
<reference evidence="7" key="2">
    <citation type="journal article" date="2021" name="PeerJ">
        <title>Extensive microbial diversity within the chicken gut microbiome revealed by metagenomics and culture.</title>
        <authorList>
            <person name="Gilroy R."/>
            <person name="Ravi A."/>
            <person name="Getino M."/>
            <person name="Pursley I."/>
            <person name="Horton D.L."/>
            <person name="Alikhan N.F."/>
            <person name="Baker D."/>
            <person name="Gharbi K."/>
            <person name="Hall N."/>
            <person name="Watson M."/>
            <person name="Adriaenssens E.M."/>
            <person name="Foster-Nyarko E."/>
            <person name="Jarju S."/>
            <person name="Secka A."/>
            <person name="Antonio M."/>
            <person name="Oren A."/>
            <person name="Chaudhuri R.R."/>
            <person name="La Ragione R."/>
            <person name="Hildebrand F."/>
            <person name="Pallen M.J."/>
        </authorList>
    </citation>
    <scope>NUCLEOTIDE SEQUENCE</scope>
    <source>
        <strain evidence="7">35461</strain>
    </source>
</reference>
<dbReference type="Gene3D" id="3.40.350.10">
    <property type="entry name" value="Creatinase/prolidase N-terminal domain"/>
    <property type="match status" value="1"/>
</dbReference>
<dbReference type="PRINTS" id="PR00599">
    <property type="entry name" value="MAPEPTIDASE"/>
</dbReference>
<keyword evidence="2" id="KW-0479">Metal-binding</keyword>
<feature type="domain" description="Creatinase N-terminal" evidence="6">
    <location>
        <begin position="8"/>
        <end position="133"/>
    </location>
</feature>
<dbReference type="InterPro" id="IPR036005">
    <property type="entry name" value="Creatinase/aminopeptidase-like"/>
</dbReference>
<keyword evidence="3" id="KW-0378">Hydrolase</keyword>
<keyword evidence="4" id="KW-0482">Metalloprotease</keyword>
<dbReference type="InterPro" id="IPR029149">
    <property type="entry name" value="Creatin/AminoP/Spt16_N"/>
</dbReference>
<dbReference type="InterPro" id="IPR000587">
    <property type="entry name" value="Creatinase_N"/>
</dbReference>
<dbReference type="PANTHER" id="PTHR46112">
    <property type="entry name" value="AMINOPEPTIDASE"/>
    <property type="match status" value="1"/>
</dbReference>
<dbReference type="PANTHER" id="PTHR46112:SF3">
    <property type="entry name" value="AMINOPEPTIDASE YPDF"/>
    <property type="match status" value="1"/>
</dbReference>
<dbReference type="GO" id="GO:0008235">
    <property type="term" value="F:metalloexopeptidase activity"/>
    <property type="evidence" value="ECO:0007669"/>
    <property type="project" value="UniProtKB-ARBA"/>
</dbReference>
<evidence type="ECO:0000256" key="2">
    <source>
        <dbReference type="ARBA" id="ARBA00022723"/>
    </source>
</evidence>
<gene>
    <name evidence="7" type="ORF">IAC79_01180</name>
</gene>
<proteinExistence type="predicted"/>
<dbReference type="GO" id="GO:0006508">
    <property type="term" value="P:proteolysis"/>
    <property type="evidence" value="ECO:0007669"/>
    <property type="project" value="UniProtKB-KW"/>
</dbReference>
<dbReference type="CDD" id="cd01092">
    <property type="entry name" value="APP-like"/>
    <property type="match status" value="1"/>
</dbReference>
<comment type="caution">
    <text evidence="7">The sequence shown here is derived from an EMBL/GenBank/DDBJ whole genome shotgun (WGS) entry which is preliminary data.</text>
</comment>
<evidence type="ECO:0000256" key="4">
    <source>
        <dbReference type="ARBA" id="ARBA00023049"/>
    </source>
</evidence>
<dbReference type="InterPro" id="IPR050659">
    <property type="entry name" value="Peptidase_M24B"/>
</dbReference>
<evidence type="ECO:0000256" key="3">
    <source>
        <dbReference type="ARBA" id="ARBA00022801"/>
    </source>
</evidence>
<dbReference type="Gene3D" id="3.90.230.10">
    <property type="entry name" value="Creatinase/methionine aminopeptidase superfamily"/>
    <property type="match status" value="1"/>
</dbReference>
<dbReference type="SUPFAM" id="SSF55920">
    <property type="entry name" value="Creatinase/aminopeptidase"/>
    <property type="match status" value="1"/>
</dbReference>
<keyword evidence="1" id="KW-0645">Protease</keyword>
<keyword evidence="7" id="KW-0031">Aminopeptidase</keyword>
<dbReference type="Pfam" id="PF01321">
    <property type="entry name" value="Creatinase_N"/>
    <property type="match status" value="1"/>
</dbReference>
<protein>
    <submittedName>
        <fullName evidence="7">Aminopeptidase P family protein</fullName>
    </submittedName>
</protein>
<dbReference type="PROSITE" id="PS00491">
    <property type="entry name" value="PROLINE_PEPTIDASE"/>
    <property type="match status" value="1"/>
</dbReference>
<dbReference type="GO" id="GO:0004177">
    <property type="term" value="F:aminopeptidase activity"/>
    <property type="evidence" value="ECO:0007669"/>
    <property type="project" value="UniProtKB-KW"/>
</dbReference>
<accession>A0A9D1T2X1</accession>
<dbReference type="InterPro" id="IPR001131">
    <property type="entry name" value="Peptidase_M24B_aminopep-P_CS"/>
</dbReference>
<dbReference type="Proteomes" id="UP000886845">
    <property type="component" value="Unassembled WGS sequence"/>
</dbReference>
<evidence type="ECO:0000256" key="1">
    <source>
        <dbReference type="ARBA" id="ARBA00022670"/>
    </source>
</evidence>
<dbReference type="GO" id="GO:0046872">
    <property type="term" value="F:metal ion binding"/>
    <property type="evidence" value="ECO:0007669"/>
    <property type="project" value="UniProtKB-KW"/>
</dbReference>
<evidence type="ECO:0000313" key="8">
    <source>
        <dbReference type="Proteomes" id="UP000886845"/>
    </source>
</evidence>
<dbReference type="InterPro" id="IPR001714">
    <property type="entry name" value="Pept_M24_MAP"/>
</dbReference>
<dbReference type="SUPFAM" id="SSF53092">
    <property type="entry name" value="Creatinase/prolidase N-terminal domain"/>
    <property type="match status" value="1"/>
</dbReference>
<evidence type="ECO:0000259" key="6">
    <source>
        <dbReference type="Pfam" id="PF01321"/>
    </source>
</evidence>
<organism evidence="7 8">
    <name type="scientific">Candidatus Spyradenecus faecavium</name>
    <dbReference type="NCBI Taxonomy" id="2840947"/>
    <lineage>
        <taxon>Bacteria</taxon>
        <taxon>Pseudomonadati</taxon>
        <taxon>Lentisphaerota</taxon>
        <taxon>Lentisphaeria</taxon>
        <taxon>Lentisphaerales</taxon>
        <taxon>Lentisphaeraceae</taxon>
        <taxon>Lentisphaeraceae incertae sedis</taxon>
        <taxon>Candidatus Spyradenecus</taxon>
    </lineage>
</organism>
<dbReference type="EMBL" id="DVOR01000037">
    <property type="protein sequence ID" value="HIV08713.1"/>
    <property type="molecule type" value="Genomic_DNA"/>
</dbReference>
<sequence>MDAEHLSRIGRLQAALAAAGIDAAFLYTSVNRLYFTGLETSNGLLLVERQGTPIFYTDFRYLEVAHRVLNGVEIRKFKPAKEQLAEYASMGQAWRAVGYEDTLSVDQFLPLQETFAKAKMVSVTKHIGDIRAVKCAAEIDAIRRSAAANDALLGDLLTRFRPGMSELEMLRQFRIAEAERGLTESFDPIICAGVNAVECHHQPDASILRPQSELLIDMGVKVDGYCSDMTRTLFFGDPTPRFKEIFGIVLEANAAVRAAIKPGMRCCDADKIARDIIAKAGYGDYFGHSLGHSVGLEIHEQPNLSFRCETVLQPGMVVTDEPGIYIPGDVGVRIEDLLVITETGCEVLSHTPHEIILPC</sequence>
<feature type="domain" description="Peptidase M24" evidence="5">
    <location>
        <begin position="141"/>
        <end position="342"/>
    </location>
</feature>
<dbReference type="InterPro" id="IPR000994">
    <property type="entry name" value="Pept_M24"/>
</dbReference>
<name>A0A9D1T2X1_9BACT</name>